<dbReference type="RefSeq" id="WP_268779610.1">
    <property type="nucleotide sequence ID" value="NZ_JAPRAT010000009.1"/>
</dbReference>
<evidence type="ECO:0000313" key="1">
    <source>
        <dbReference type="EMBL" id="MCZ0702840.1"/>
    </source>
</evidence>
<evidence type="ECO:0000313" key="2">
    <source>
        <dbReference type="Proteomes" id="UP001084197"/>
    </source>
</evidence>
<gene>
    <name evidence="1" type="ORF">OWO01_06415</name>
</gene>
<dbReference type="EMBL" id="JAPRAT010000009">
    <property type="protein sequence ID" value="MCZ0702840.1"/>
    <property type="molecule type" value="Genomic_DNA"/>
</dbReference>
<dbReference type="Proteomes" id="UP001084197">
    <property type="component" value="Unassembled WGS sequence"/>
</dbReference>
<comment type="caution">
    <text evidence="1">The sequence shown here is derived from an EMBL/GenBank/DDBJ whole genome shotgun (WGS) entry which is preliminary data.</text>
</comment>
<dbReference type="AlphaFoldDB" id="A0A9J6RAZ8"/>
<name>A0A9J6RAZ8_9BACI</name>
<sequence length="126" mass="14976">MRINQKRCEQIMENANKSEKMRTKRGECEQIRKDANKSWRMRINQKRCEQSVENANKLEKMRTNHGECEQISKNARKSEISYKLLRFECNKKSYQSPPIKAYSNLIASRRVKKAKNLKVRKGQSII</sequence>
<reference evidence="1" key="1">
    <citation type="submission" date="2022-11" db="EMBL/GenBank/DDBJ databases">
        <title>WGS of Natronobacillus azotifigens 24KS-1, an anaerobic diazotrophic haloalkaliphile from soda-rich habitats.</title>
        <authorList>
            <person name="Sorokin D.Y."/>
            <person name="Merkel A.Y."/>
        </authorList>
    </citation>
    <scope>NUCLEOTIDE SEQUENCE</scope>
    <source>
        <strain evidence="1">24KS-1</strain>
    </source>
</reference>
<accession>A0A9J6RAZ8</accession>
<keyword evidence="2" id="KW-1185">Reference proteome</keyword>
<protein>
    <submittedName>
        <fullName evidence="1">Uncharacterized protein</fullName>
    </submittedName>
</protein>
<proteinExistence type="predicted"/>
<organism evidence="1 2">
    <name type="scientific">Natronobacillus azotifigens</name>
    <dbReference type="NCBI Taxonomy" id="472978"/>
    <lineage>
        <taxon>Bacteria</taxon>
        <taxon>Bacillati</taxon>
        <taxon>Bacillota</taxon>
        <taxon>Bacilli</taxon>
        <taxon>Bacillales</taxon>
        <taxon>Bacillaceae</taxon>
        <taxon>Natronobacillus</taxon>
    </lineage>
</organism>